<dbReference type="InterPro" id="IPR012340">
    <property type="entry name" value="NA-bd_OB-fold"/>
</dbReference>
<feature type="region of interest" description="Disordered" evidence="12">
    <location>
        <begin position="139"/>
        <end position="185"/>
    </location>
</feature>
<dbReference type="NCBIfam" id="NF009731">
    <property type="entry name" value="PRK13254.1-5"/>
    <property type="match status" value="1"/>
</dbReference>
<comment type="similarity">
    <text evidence="10">Belongs to the CcmE/CycJ family.</text>
</comment>
<dbReference type="RefSeq" id="WP_129418521.1">
    <property type="nucleotide sequence ID" value="NZ_MZMU01000003.1"/>
</dbReference>
<reference evidence="14 15" key="1">
    <citation type="submission" date="2017-03" db="EMBL/GenBank/DDBJ databases">
        <authorList>
            <person name="Safronova V.I."/>
            <person name="Sazanova A.L."/>
            <person name="Chirak E.R."/>
        </authorList>
    </citation>
    <scope>NUCLEOTIDE SEQUENCE [LARGE SCALE GENOMIC DNA]</scope>
    <source>
        <strain evidence="14 15">Tri-43</strain>
    </source>
</reference>
<keyword evidence="9 10" id="KW-0472">Membrane</keyword>
<keyword evidence="10" id="KW-1003">Cell membrane</keyword>
<dbReference type="GO" id="GO:0017003">
    <property type="term" value="P:protein-heme linkage"/>
    <property type="evidence" value="ECO:0007669"/>
    <property type="project" value="UniProtKB-UniRule"/>
</dbReference>
<dbReference type="GO" id="GO:0020037">
    <property type="term" value="F:heme binding"/>
    <property type="evidence" value="ECO:0007669"/>
    <property type="project" value="InterPro"/>
</dbReference>
<keyword evidence="7 10" id="KW-1133">Transmembrane helix</keyword>
<dbReference type="GO" id="GO:0017004">
    <property type="term" value="P:cytochrome complex assembly"/>
    <property type="evidence" value="ECO:0007669"/>
    <property type="project" value="UniProtKB-KW"/>
</dbReference>
<gene>
    <name evidence="10" type="primary">ccmE</name>
    <name evidence="10" type="synonym">cycJ</name>
    <name evidence="14" type="ORF">B5P46_09940</name>
</gene>
<evidence type="ECO:0000313" key="14">
    <source>
        <dbReference type="EMBL" id="RXT29038.1"/>
    </source>
</evidence>
<dbReference type="EMBL" id="MZMU01000003">
    <property type="protein sequence ID" value="RXT29038.1"/>
    <property type="molecule type" value="Genomic_DNA"/>
</dbReference>
<feature type="binding site" description="axial binding residue" evidence="10 11">
    <location>
        <position position="128"/>
    </location>
    <ligand>
        <name>heme</name>
        <dbReference type="ChEBI" id="CHEBI:30413"/>
    </ligand>
    <ligandPart>
        <name>Fe</name>
        <dbReference type="ChEBI" id="CHEBI:18248"/>
    </ligandPart>
</feature>
<protein>
    <recommendedName>
        <fullName evidence="10">Cytochrome c-type biogenesis protein CcmE</fullName>
    </recommendedName>
    <alternativeName>
        <fullName evidence="10">Cytochrome c maturation protein E</fullName>
    </alternativeName>
    <alternativeName>
        <fullName evidence="10">Heme chaperone CcmE</fullName>
    </alternativeName>
</protein>
<dbReference type="Proteomes" id="UP000290767">
    <property type="component" value="Unassembled WGS sequence"/>
</dbReference>
<dbReference type="AlphaFoldDB" id="A0A4Q1UE10"/>
<dbReference type="GO" id="GO:0005886">
    <property type="term" value="C:plasma membrane"/>
    <property type="evidence" value="ECO:0007669"/>
    <property type="project" value="UniProtKB-SubCell"/>
</dbReference>
<keyword evidence="5 10" id="KW-0201">Cytochrome c-type biogenesis</keyword>
<evidence type="ECO:0000256" key="1">
    <source>
        <dbReference type="ARBA" id="ARBA00004370"/>
    </source>
</evidence>
<evidence type="ECO:0000256" key="9">
    <source>
        <dbReference type="ARBA" id="ARBA00023136"/>
    </source>
</evidence>
<feature type="topological domain" description="Extracellular" evidence="10">
    <location>
        <begin position="29"/>
        <end position="185"/>
    </location>
</feature>
<feature type="transmembrane region" description="Helical" evidence="13">
    <location>
        <begin position="7"/>
        <end position="29"/>
    </location>
</feature>
<evidence type="ECO:0000256" key="7">
    <source>
        <dbReference type="ARBA" id="ARBA00022989"/>
    </source>
</evidence>
<keyword evidence="8 10" id="KW-0408">Iron</keyword>
<accession>A0A4Q1UE10</accession>
<feature type="compositionally biased region" description="Low complexity" evidence="12">
    <location>
        <begin position="144"/>
        <end position="170"/>
    </location>
</feature>
<evidence type="ECO:0000313" key="15">
    <source>
        <dbReference type="Proteomes" id="UP000290767"/>
    </source>
</evidence>
<dbReference type="InterPro" id="IPR036127">
    <property type="entry name" value="CcmE-like_sf"/>
</dbReference>
<dbReference type="InterPro" id="IPR004329">
    <property type="entry name" value="CcmE"/>
</dbReference>
<evidence type="ECO:0000256" key="13">
    <source>
        <dbReference type="SAM" id="Phobius"/>
    </source>
</evidence>
<dbReference type="HAMAP" id="MF_01959">
    <property type="entry name" value="CcmE"/>
    <property type="match status" value="1"/>
</dbReference>
<dbReference type="Pfam" id="PF03100">
    <property type="entry name" value="CcmE"/>
    <property type="match status" value="1"/>
</dbReference>
<keyword evidence="4 10" id="KW-0479">Metal-binding</keyword>
<dbReference type="Gene3D" id="2.40.50.140">
    <property type="entry name" value="Nucleic acid-binding proteins"/>
    <property type="match status" value="1"/>
</dbReference>
<evidence type="ECO:0000256" key="11">
    <source>
        <dbReference type="PIRSR" id="PIRSR604329-50"/>
    </source>
</evidence>
<comment type="caution">
    <text evidence="14">The sequence shown here is derived from an EMBL/GenBank/DDBJ whole genome shotgun (WGS) entry which is preliminary data.</text>
</comment>
<keyword evidence="6 10" id="KW-0735">Signal-anchor</keyword>
<evidence type="ECO:0000256" key="8">
    <source>
        <dbReference type="ARBA" id="ARBA00023004"/>
    </source>
</evidence>
<name>A0A4Q1UE10_RHILE</name>
<evidence type="ECO:0000256" key="4">
    <source>
        <dbReference type="ARBA" id="ARBA00022723"/>
    </source>
</evidence>
<evidence type="ECO:0000256" key="12">
    <source>
        <dbReference type="SAM" id="MobiDB-lite"/>
    </source>
</evidence>
<dbReference type="SUPFAM" id="SSF82093">
    <property type="entry name" value="Heme chaperone CcmE"/>
    <property type="match status" value="1"/>
</dbReference>
<evidence type="ECO:0000256" key="5">
    <source>
        <dbReference type="ARBA" id="ARBA00022748"/>
    </source>
</evidence>
<dbReference type="NCBIfam" id="NF009727">
    <property type="entry name" value="PRK13254.1-1"/>
    <property type="match status" value="1"/>
</dbReference>
<comment type="subcellular location">
    <subcellularLocation>
        <location evidence="10">Cell membrane</location>
        <topology evidence="10">Single-pass type II membrane protein</topology>
    </subcellularLocation>
    <subcellularLocation>
        <location evidence="1">Membrane</location>
    </subcellularLocation>
</comment>
<comment type="function">
    <text evidence="10">Heme chaperone required for the biogenesis of c-type cytochromes. Transiently binds heme delivered by CcmC and transfers the heme to apo-cytochromes in a process facilitated by CcmF and CcmH.</text>
</comment>
<dbReference type="GO" id="GO:0046872">
    <property type="term" value="F:metal ion binding"/>
    <property type="evidence" value="ECO:0007669"/>
    <property type="project" value="UniProtKB-KW"/>
</dbReference>
<feature type="compositionally biased region" description="Polar residues" evidence="12">
    <location>
        <begin position="172"/>
        <end position="185"/>
    </location>
</feature>
<feature type="topological domain" description="Cytoplasmic" evidence="10">
    <location>
        <begin position="1"/>
        <end position="7"/>
    </location>
</feature>
<evidence type="ECO:0000256" key="6">
    <source>
        <dbReference type="ARBA" id="ARBA00022968"/>
    </source>
</evidence>
<proteinExistence type="inferred from homology"/>
<organism evidence="14 15">
    <name type="scientific">Rhizobium leguminosarum</name>
    <dbReference type="NCBI Taxonomy" id="384"/>
    <lineage>
        <taxon>Bacteria</taxon>
        <taxon>Pseudomonadati</taxon>
        <taxon>Pseudomonadota</taxon>
        <taxon>Alphaproteobacteria</taxon>
        <taxon>Hyphomicrobiales</taxon>
        <taxon>Rhizobiaceae</taxon>
        <taxon>Rhizobium/Agrobacterium group</taxon>
        <taxon>Rhizobium</taxon>
    </lineage>
</organism>
<feature type="binding site" description="covalent" evidence="10 11">
    <location>
        <position position="124"/>
    </location>
    <ligand>
        <name>heme</name>
        <dbReference type="ChEBI" id="CHEBI:30413"/>
    </ligand>
</feature>
<keyword evidence="2 10" id="KW-0349">Heme</keyword>
<sequence length="185" mass="19668">MTRKQKRLAVIAGGMGFILTAVLLVMFAFSQSVAYFYMPADLAKTPVAPETRIRLGGLVGEGSVVRGTGSTVEFAVTDGSTNAVKVKYTGILPDLFREGQGVVTEGMFAAGTNVFVADTVLAKHDETYMPKDVADRLKSQGLWKEGQGQKAQGQKAQGQKAQGQEAQGQENPGKQAQGQEVKATQ</sequence>
<dbReference type="PANTHER" id="PTHR34128:SF2">
    <property type="entry name" value="CYTOCHROME C-TYPE BIOGENESIS PROTEIN CCME HOMOLOG, MITOCHONDRIAL"/>
    <property type="match status" value="1"/>
</dbReference>
<evidence type="ECO:0000256" key="10">
    <source>
        <dbReference type="HAMAP-Rule" id="MF_01959"/>
    </source>
</evidence>
<evidence type="ECO:0000256" key="2">
    <source>
        <dbReference type="ARBA" id="ARBA00022617"/>
    </source>
</evidence>
<evidence type="ECO:0000256" key="3">
    <source>
        <dbReference type="ARBA" id="ARBA00022692"/>
    </source>
</evidence>
<dbReference type="PANTHER" id="PTHR34128">
    <property type="entry name" value="CYTOCHROME C-TYPE BIOGENESIS PROTEIN CCME HOMOLOG, MITOCHONDRIAL"/>
    <property type="match status" value="1"/>
</dbReference>
<keyword evidence="3 10" id="KW-0812">Transmembrane</keyword>